<evidence type="ECO:0000256" key="8">
    <source>
        <dbReference type="RuleBase" id="RU363041"/>
    </source>
</evidence>
<dbReference type="AlphaFoldDB" id="A0A285V9S0"/>
<keyword evidence="10" id="KW-1185">Reference proteome</keyword>
<name>A0A285V9S0_9ACTN</name>
<evidence type="ECO:0000313" key="9">
    <source>
        <dbReference type="EMBL" id="SOC50872.1"/>
    </source>
</evidence>
<dbReference type="PANTHER" id="PTHR30269">
    <property type="entry name" value="TRANSMEMBRANE PROTEIN YFCA"/>
    <property type="match status" value="1"/>
</dbReference>
<evidence type="ECO:0000256" key="6">
    <source>
        <dbReference type="ARBA" id="ARBA00022989"/>
    </source>
</evidence>
<keyword evidence="5 8" id="KW-0812">Transmembrane</keyword>
<feature type="transmembrane region" description="Helical" evidence="8">
    <location>
        <begin position="144"/>
        <end position="175"/>
    </location>
</feature>
<evidence type="ECO:0000256" key="5">
    <source>
        <dbReference type="ARBA" id="ARBA00022692"/>
    </source>
</evidence>
<comment type="subcellular location">
    <subcellularLocation>
        <location evidence="1 8">Cell membrane</location>
        <topology evidence="1 8">Multi-pass membrane protein</topology>
    </subcellularLocation>
</comment>
<feature type="transmembrane region" description="Helical" evidence="8">
    <location>
        <begin position="210"/>
        <end position="229"/>
    </location>
</feature>
<keyword evidence="4 8" id="KW-1003">Cell membrane</keyword>
<dbReference type="PANTHER" id="PTHR30269:SF0">
    <property type="entry name" value="MEMBRANE TRANSPORTER PROTEIN YFCA-RELATED"/>
    <property type="match status" value="1"/>
</dbReference>
<feature type="transmembrane region" description="Helical" evidence="8">
    <location>
        <begin position="187"/>
        <end position="204"/>
    </location>
</feature>
<dbReference type="Proteomes" id="UP000219435">
    <property type="component" value="Unassembled WGS sequence"/>
</dbReference>
<evidence type="ECO:0000313" key="10">
    <source>
        <dbReference type="Proteomes" id="UP000219435"/>
    </source>
</evidence>
<organism evidence="9 10">
    <name type="scientific">Blastococcus aggregatus</name>
    <dbReference type="NCBI Taxonomy" id="38502"/>
    <lineage>
        <taxon>Bacteria</taxon>
        <taxon>Bacillati</taxon>
        <taxon>Actinomycetota</taxon>
        <taxon>Actinomycetes</taxon>
        <taxon>Geodermatophilales</taxon>
        <taxon>Geodermatophilaceae</taxon>
        <taxon>Blastococcus</taxon>
    </lineage>
</organism>
<dbReference type="Pfam" id="PF01925">
    <property type="entry name" value="TauE"/>
    <property type="match status" value="1"/>
</dbReference>
<proteinExistence type="inferred from homology"/>
<keyword evidence="3" id="KW-0813">Transport</keyword>
<feature type="transmembrane region" description="Helical" evidence="8">
    <location>
        <begin position="104"/>
        <end position="124"/>
    </location>
</feature>
<evidence type="ECO:0000256" key="3">
    <source>
        <dbReference type="ARBA" id="ARBA00022448"/>
    </source>
</evidence>
<dbReference type="InterPro" id="IPR052017">
    <property type="entry name" value="TSUP"/>
</dbReference>
<protein>
    <recommendedName>
        <fullName evidence="8">Probable membrane transporter protein</fullName>
    </recommendedName>
</protein>
<comment type="similarity">
    <text evidence="2 8">Belongs to the 4-toluene sulfonate uptake permease (TSUP) (TC 2.A.102) family.</text>
</comment>
<accession>A0A285V9S0</accession>
<evidence type="ECO:0000256" key="1">
    <source>
        <dbReference type="ARBA" id="ARBA00004651"/>
    </source>
</evidence>
<evidence type="ECO:0000256" key="2">
    <source>
        <dbReference type="ARBA" id="ARBA00009142"/>
    </source>
</evidence>
<dbReference type="GO" id="GO:0005886">
    <property type="term" value="C:plasma membrane"/>
    <property type="evidence" value="ECO:0007669"/>
    <property type="project" value="UniProtKB-SubCell"/>
</dbReference>
<gene>
    <name evidence="9" type="ORF">SAMN05660748_3632</name>
</gene>
<feature type="transmembrane region" description="Helical" evidence="8">
    <location>
        <begin position="236"/>
        <end position="254"/>
    </location>
</feature>
<keyword evidence="7 8" id="KW-0472">Membrane</keyword>
<evidence type="ECO:0000256" key="7">
    <source>
        <dbReference type="ARBA" id="ARBA00023136"/>
    </source>
</evidence>
<keyword evidence="6 8" id="KW-1133">Transmembrane helix</keyword>
<sequence>MLTAVSAADLLVAAAVAFLAGGVNSIAGGGSLILFPTLVALGLGTVEANVTNSVAQWPGYLGGVAGFRAEYAGQRSRLLRLGTVAVLGGTAGSVLLLTTPSEAFDVVVPVLVLLASSLLAFQPLVTRRLKRTQSDGVAPRDPRWLYAALFLATTYGGYFGGALGVILVGVLGLALSRLALANALKSALSAVTATVSLLIFGVFGDVHWGVVAVAAPASLLGGFLGARIATRIPATALRVLIVGFGVAVSVYLFLRI</sequence>
<dbReference type="InterPro" id="IPR002781">
    <property type="entry name" value="TM_pro_TauE-like"/>
</dbReference>
<evidence type="ECO:0000256" key="4">
    <source>
        <dbReference type="ARBA" id="ARBA00022475"/>
    </source>
</evidence>
<feature type="transmembrane region" description="Helical" evidence="8">
    <location>
        <begin position="78"/>
        <end position="97"/>
    </location>
</feature>
<dbReference type="EMBL" id="OBQI01000005">
    <property type="protein sequence ID" value="SOC50872.1"/>
    <property type="molecule type" value="Genomic_DNA"/>
</dbReference>
<reference evidence="10" key="1">
    <citation type="submission" date="2017-08" db="EMBL/GenBank/DDBJ databases">
        <authorList>
            <person name="Varghese N."/>
            <person name="Submissions S."/>
        </authorList>
    </citation>
    <scope>NUCLEOTIDE SEQUENCE [LARGE SCALE GENOMIC DNA]</scope>
    <source>
        <strain evidence="10">DSM 4725</strain>
    </source>
</reference>